<dbReference type="AlphaFoldDB" id="A0A0R1ZNM0"/>
<feature type="transmembrane region" description="Helical" evidence="1">
    <location>
        <begin position="142"/>
        <end position="161"/>
    </location>
</feature>
<dbReference type="OrthoDB" id="291892at2"/>
<evidence type="ECO:0000259" key="2">
    <source>
        <dbReference type="Pfam" id="PF04892"/>
    </source>
</evidence>
<dbReference type="Proteomes" id="UP000051679">
    <property type="component" value="Unassembled WGS sequence"/>
</dbReference>
<dbReference type="InterPro" id="IPR016747">
    <property type="entry name" value="Phosphotransbutyrylase"/>
</dbReference>
<dbReference type="NCBIfam" id="NF037970">
    <property type="entry name" value="vanZ_1"/>
    <property type="match status" value="1"/>
</dbReference>
<gene>
    <name evidence="3" type="ORF">FC18_GL002154</name>
</gene>
<dbReference type="Pfam" id="PF04892">
    <property type="entry name" value="VanZ"/>
    <property type="match status" value="1"/>
</dbReference>
<feature type="transmembrane region" description="Helical" evidence="1">
    <location>
        <begin position="105"/>
        <end position="122"/>
    </location>
</feature>
<dbReference type="EMBL" id="AYYO01000044">
    <property type="protein sequence ID" value="KRM54740.1"/>
    <property type="molecule type" value="Genomic_DNA"/>
</dbReference>
<evidence type="ECO:0000256" key="1">
    <source>
        <dbReference type="SAM" id="Phobius"/>
    </source>
</evidence>
<keyword evidence="4" id="KW-1185">Reference proteome</keyword>
<evidence type="ECO:0000313" key="4">
    <source>
        <dbReference type="Proteomes" id="UP000051679"/>
    </source>
</evidence>
<dbReference type="RefSeq" id="WP_056976089.1">
    <property type="nucleotide sequence ID" value="NZ_AYYO01000044.1"/>
</dbReference>
<accession>A0A0R1ZNM0</accession>
<keyword evidence="1" id="KW-0812">Transmembrane</keyword>
<dbReference type="STRING" id="1291052.FC18_GL002154"/>
<keyword evidence="1" id="KW-0472">Membrane</keyword>
<evidence type="ECO:0000313" key="3">
    <source>
        <dbReference type="EMBL" id="KRM54740.1"/>
    </source>
</evidence>
<keyword evidence="1" id="KW-1133">Transmembrane helix</keyword>
<sequence>MRKIWRYKWWLLALLVLLVLFGSSSMTYKEQTSVPFLERVLANEPLKDVVARIHINYGQGDIIAMPGHTYFQVIEFIVRKIAHFGSYFLLGWFLTSALREKIQPAWFRLWMVPMMAGGFAALDELHQMFTGDRSPMVQDVVLDMTGALTATIIILLVEQLWRRHVAKRDRLSLLKH</sequence>
<protein>
    <recommendedName>
        <fullName evidence="2">VanZ-like domain-containing protein</fullName>
    </recommendedName>
</protein>
<feature type="transmembrane region" description="Helical" evidence="1">
    <location>
        <begin position="81"/>
        <end position="98"/>
    </location>
</feature>
<dbReference type="InterPro" id="IPR006976">
    <property type="entry name" value="VanZ-like"/>
</dbReference>
<organism evidence="3 4">
    <name type="scientific">Lacticaseibacillus sharpeae JCM 1186 = DSM 20505</name>
    <dbReference type="NCBI Taxonomy" id="1291052"/>
    <lineage>
        <taxon>Bacteria</taxon>
        <taxon>Bacillati</taxon>
        <taxon>Bacillota</taxon>
        <taxon>Bacilli</taxon>
        <taxon>Lactobacillales</taxon>
        <taxon>Lactobacillaceae</taxon>
        <taxon>Lacticaseibacillus</taxon>
    </lineage>
</organism>
<name>A0A0R1ZNM0_9LACO</name>
<comment type="caution">
    <text evidence="3">The sequence shown here is derived from an EMBL/GenBank/DDBJ whole genome shotgun (WGS) entry which is preliminary data.</text>
</comment>
<proteinExistence type="predicted"/>
<dbReference type="PATRIC" id="fig|1291052.5.peg.2218"/>
<feature type="domain" description="VanZ-like" evidence="2">
    <location>
        <begin position="9"/>
        <end position="157"/>
    </location>
</feature>
<reference evidence="3 4" key="1">
    <citation type="journal article" date="2015" name="Genome Announc.">
        <title>Expanding the biotechnology potential of lactobacilli through comparative genomics of 213 strains and associated genera.</title>
        <authorList>
            <person name="Sun Z."/>
            <person name="Harris H.M."/>
            <person name="McCann A."/>
            <person name="Guo C."/>
            <person name="Argimon S."/>
            <person name="Zhang W."/>
            <person name="Yang X."/>
            <person name="Jeffery I.B."/>
            <person name="Cooney J.C."/>
            <person name="Kagawa T.F."/>
            <person name="Liu W."/>
            <person name="Song Y."/>
            <person name="Salvetti E."/>
            <person name="Wrobel A."/>
            <person name="Rasinkangas P."/>
            <person name="Parkhill J."/>
            <person name="Rea M.C."/>
            <person name="O'Sullivan O."/>
            <person name="Ritari J."/>
            <person name="Douillard F.P."/>
            <person name="Paul Ross R."/>
            <person name="Yang R."/>
            <person name="Briner A.E."/>
            <person name="Felis G.E."/>
            <person name="de Vos W.M."/>
            <person name="Barrangou R."/>
            <person name="Klaenhammer T.R."/>
            <person name="Caufield P.W."/>
            <person name="Cui Y."/>
            <person name="Zhang H."/>
            <person name="O'Toole P.W."/>
        </authorList>
    </citation>
    <scope>NUCLEOTIDE SEQUENCE [LARGE SCALE GENOMIC DNA]</scope>
    <source>
        <strain evidence="3 4">DSM 20505</strain>
    </source>
</reference>
<dbReference type="PIRSF" id="PIRSF019083">
    <property type="entry name" value="UCP019083_VanZ"/>
    <property type="match status" value="1"/>
</dbReference>